<accession>A0AAQ4DZS2</accession>
<name>A0AAQ4DZS2_AMBAM</name>
<sequence>MTVLAFSRSRASLVFVYRVWGRSTFYTSPYYTNFFMRQKNDVPVSEHIKRDVADPLSQMSGHKAVAVSLSLKVRKCNMFSLDGNQQPNCTELPLDYAHTHYYSVMTRRWKGFDEVDMTDIYFYEVEETVSRK</sequence>
<organism evidence="1 2">
    <name type="scientific">Amblyomma americanum</name>
    <name type="common">Lone star tick</name>
    <dbReference type="NCBI Taxonomy" id="6943"/>
    <lineage>
        <taxon>Eukaryota</taxon>
        <taxon>Metazoa</taxon>
        <taxon>Ecdysozoa</taxon>
        <taxon>Arthropoda</taxon>
        <taxon>Chelicerata</taxon>
        <taxon>Arachnida</taxon>
        <taxon>Acari</taxon>
        <taxon>Parasitiformes</taxon>
        <taxon>Ixodida</taxon>
        <taxon>Ixodoidea</taxon>
        <taxon>Ixodidae</taxon>
        <taxon>Amblyomminae</taxon>
        <taxon>Amblyomma</taxon>
    </lineage>
</organism>
<protein>
    <submittedName>
        <fullName evidence="1">Uncharacterized protein</fullName>
    </submittedName>
</protein>
<comment type="caution">
    <text evidence="1">The sequence shown here is derived from an EMBL/GenBank/DDBJ whole genome shotgun (WGS) entry which is preliminary data.</text>
</comment>
<reference evidence="1 2" key="1">
    <citation type="journal article" date="2023" name="Arcadia Sci">
        <title>De novo assembly of a long-read Amblyomma americanum tick genome.</title>
        <authorList>
            <person name="Chou S."/>
            <person name="Poskanzer K.E."/>
            <person name="Rollins M."/>
            <person name="Thuy-Boun P.S."/>
        </authorList>
    </citation>
    <scope>NUCLEOTIDE SEQUENCE [LARGE SCALE GENOMIC DNA]</scope>
    <source>
        <strain evidence="1">F_SG_1</strain>
        <tissue evidence="1">Salivary glands</tissue>
    </source>
</reference>
<feature type="non-terminal residue" evidence="1">
    <location>
        <position position="132"/>
    </location>
</feature>
<dbReference type="Proteomes" id="UP001321473">
    <property type="component" value="Unassembled WGS sequence"/>
</dbReference>
<evidence type="ECO:0000313" key="1">
    <source>
        <dbReference type="EMBL" id="KAK8767962.1"/>
    </source>
</evidence>
<dbReference type="AlphaFoldDB" id="A0AAQ4DZS2"/>
<keyword evidence="2" id="KW-1185">Reference proteome</keyword>
<dbReference type="EMBL" id="JARKHS020024720">
    <property type="protein sequence ID" value="KAK8767962.1"/>
    <property type="molecule type" value="Genomic_DNA"/>
</dbReference>
<gene>
    <name evidence="1" type="ORF">V5799_005257</name>
</gene>
<proteinExistence type="predicted"/>
<evidence type="ECO:0000313" key="2">
    <source>
        <dbReference type="Proteomes" id="UP001321473"/>
    </source>
</evidence>